<gene>
    <name evidence="7" type="ORF">H6G24_20255</name>
</gene>
<feature type="transmembrane region" description="Helical" evidence="6">
    <location>
        <begin position="103"/>
        <end position="126"/>
    </location>
</feature>
<feature type="transmembrane region" description="Helical" evidence="6">
    <location>
        <begin position="365"/>
        <end position="387"/>
    </location>
</feature>
<feature type="transmembrane region" description="Helical" evidence="6">
    <location>
        <begin position="146"/>
        <end position="165"/>
    </location>
</feature>
<keyword evidence="5 6" id="KW-0472">Membrane</keyword>
<evidence type="ECO:0000256" key="6">
    <source>
        <dbReference type="SAM" id="Phobius"/>
    </source>
</evidence>
<feature type="transmembrane region" description="Helical" evidence="6">
    <location>
        <begin position="206"/>
        <end position="227"/>
    </location>
</feature>
<organism evidence="7 8">
    <name type="scientific">Calothrix parietina FACHB-288</name>
    <dbReference type="NCBI Taxonomy" id="2692896"/>
    <lineage>
        <taxon>Bacteria</taxon>
        <taxon>Bacillati</taxon>
        <taxon>Cyanobacteriota</taxon>
        <taxon>Cyanophyceae</taxon>
        <taxon>Nostocales</taxon>
        <taxon>Calotrichaceae</taxon>
        <taxon>Calothrix</taxon>
    </lineage>
</organism>
<evidence type="ECO:0000313" key="7">
    <source>
        <dbReference type="EMBL" id="MBD2197811.1"/>
    </source>
</evidence>
<feature type="transmembrane region" description="Helical" evidence="6">
    <location>
        <begin position="177"/>
        <end position="200"/>
    </location>
</feature>
<dbReference type="EMBL" id="JACJQH010000032">
    <property type="protein sequence ID" value="MBD2197811.1"/>
    <property type="molecule type" value="Genomic_DNA"/>
</dbReference>
<evidence type="ECO:0000313" key="8">
    <source>
        <dbReference type="Proteomes" id="UP000658514"/>
    </source>
</evidence>
<dbReference type="InterPro" id="IPR002797">
    <property type="entry name" value="Polysacc_synth"/>
</dbReference>
<dbReference type="Pfam" id="PF01943">
    <property type="entry name" value="Polysacc_synt"/>
    <property type="match status" value="1"/>
</dbReference>
<dbReference type="InterPro" id="IPR050833">
    <property type="entry name" value="Poly_Biosynth_Transport"/>
</dbReference>
<keyword evidence="4 6" id="KW-1133">Transmembrane helix</keyword>
<accession>A0ABR8ACS0</accession>
<feature type="transmembrane region" description="Helical" evidence="6">
    <location>
        <begin position="426"/>
        <end position="446"/>
    </location>
</feature>
<name>A0ABR8ACS0_9CYAN</name>
<dbReference type="PANTHER" id="PTHR30250">
    <property type="entry name" value="PST FAMILY PREDICTED COLANIC ACID TRANSPORTER"/>
    <property type="match status" value="1"/>
</dbReference>
<evidence type="ECO:0000256" key="4">
    <source>
        <dbReference type="ARBA" id="ARBA00022989"/>
    </source>
</evidence>
<feature type="transmembrane region" description="Helical" evidence="6">
    <location>
        <begin position="60"/>
        <end position="82"/>
    </location>
</feature>
<sequence length="456" mass="50613">MHIFKQLFHNYSNISIDRGKKRIHRVGLTGTTTLLVKGISTIAGLMTIPLTAKYLETERFGLWLLLSTFLTWISIADLGLANSLTNALATSDGKEDQKMAQEVVSSAFFLMIVISLLLLLLFLLIYPSIPWERVFNISSVLAKEEVGAAIFVCWVVFILRLLLSIPGRIYGAYQEGYWYQIWTAIGSILSVISLIFAIHLHANLPLLILAGFGTVLIGDVLCAIHLFGFHRKWLAPKYKYFNLFQCRWLLKTGFQFWIVQISAILIFQTDLIIVAQLFGASAVASYGITLRLFSLILYISSSFTISLWPAYSEALSRGDYSWIKHTFKMSVLISFIWSVCVGSLLVIFSPQLVYLLANKEVIPDIALLLAMLVTTVLNSIAQCVAMLANGLGELKLQTIFAPVSAISNLLLSILLGNLIGVSGVTLATAICILVFSLGITGSDILYRLKLRVKNIN</sequence>
<protein>
    <submittedName>
        <fullName evidence="7">Oligosaccharide flippase family protein</fullName>
    </submittedName>
</protein>
<reference evidence="7 8" key="1">
    <citation type="journal article" date="2020" name="ISME J.">
        <title>Comparative genomics reveals insights into cyanobacterial evolution and habitat adaptation.</title>
        <authorList>
            <person name="Chen M.Y."/>
            <person name="Teng W.K."/>
            <person name="Zhao L."/>
            <person name="Hu C.X."/>
            <person name="Zhou Y.K."/>
            <person name="Han B.P."/>
            <person name="Song L.R."/>
            <person name="Shu W.S."/>
        </authorList>
    </citation>
    <scope>NUCLEOTIDE SEQUENCE [LARGE SCALE GENOMIC DNA]</scope>
    <source>
        <strain evidence="7 8">FACHB-288</strain>
    </source>
</reference>
<feature type="transmembrane region" description="Helical" evidence="6">
    <location>
        <begin position="399"/>
        <end position="420"/>
    </location>
</feature>
<dbReference type="PANTHER" id="PTHR30250:SF26">
    <property type="entry name" value="PSMA PROTEIN"/>
    <property type="match status" value="1"/>
</dbReference>
<evidence type="ECO:0000256" key="1">
    <source>
        <dbReference type="ARBA" id="ARBA00004651"/>
    </source>
</evidence>
<feature type="transmembrane region" description="Helical" evidence="6">
    <location>
        <begin position="248"/>
        <end position="268"/>
    </location>
</feature>
<evidence type="ECO:0000256" key="2">
    <source>
        <dbReference type="ARBA" id="ARBA00022475"/>
    </source>
</evidence>
<comment type="caution">
    <text evidence="7">The sequence shown here is derived from an EMBL/GenBank/DDBJ whole genome shotgun (WGS) entry which is preliminary data.</text>
</comment>
<feature type="transmembrane region" description="Helical" evidence="6">
    <location>
        <begin position="331"/>
        <end position="353"/>
    </location>
</feature>
<keyword evidence="3 6" id="KW-0812">Transmembrane</keyword>
<comment type="subcellular location">
    <subcellularLocation>
        <location evidence="1">Cell membrane</location>
        <topology evidence="1">Multi-pass membrane protein</topology>
    </subcellularLocation>
</comment>
<evidence type="ECO:0000256" key="3">
    <source>
        <dbReference type="ARBA" id="ARBA00022692"/>
    </source>
</evidence>
<feature type="transmembrane region" description="Helical" evidence="6">
    <location>
        <begin position="26"/>
        <end position="48"/>
    </location>
</feature>
<evidence type="ECO:0000256" key="5">
    <source>
        <dbReference type="ARBA" id="ARBA00023136"/>
    </source>
</evidence>
<proteinExistence type="predicted"/>
<keyword evidence="8" id="KW-1185">Reference proteome</keyword>
<keyword evidence="2" id="KW-1003">Cell membrane</keyword>
<dbReference type="Proteomes" id="UP000658514">
    <property type="component" value="Unassembled WGS sequence"/>
</dbReference>
<feature type="transmembrane region" description="Helical" evidence="6">
    <location>
        <begin position="288"/>
        <end position="311"/>
    </location>
</feature>